<dbReference type="SMART" id="SM00845">
    <property type="entry name" value="GatB_Yqey"/>
    <property type="match status" value="1"/>
</dbReference>
<dbReference type="InterPro" id="IPR017959">
    <property type="entry name" value="Asn/Gln-tRNA_amidoTrfase_suB/E"/>
</dbReference>
<keyword evidence="7 11" id="KW-0648">Protein biosynthesis</keyword>
<evidence type="ECO:0000256" key="2">
    <source>
        <dbReference type="ARBA" id="ARBA00011123"/>
    </source>
</evidence>
<dbReference type="PANTHER" id="PTHR11659">
    <property type="entry name" value="GLUTAMYL-TRNA GLN AMIDOTRANSFERASE SUBUNIT B MITOCHONDRIAL AND PROKARYOTIC PET112-RELATED"/>
    <property type="match status" value="1"/>
</dbReference>
<evidence type="ECO:0000256" key="7">
    <source>
        <dbReference type="ARBA" id="ARBA00022917"/>
    </source>
</evidence>
<dbReference type="InterPro" id="IPR017958">
    <property type="entry name" value="Gln-tRNA_amidoTrfase_suB_CS"/>
</dbReference>
<comment type="catalytic activity">
    <reaction evidence="10 11">
        <text>L-glutamyl-tRNA(Gln) + L-glutamine + ATP + H2O = L-glutaminyl-tRNA(Gln) + L-glutamate + ADP + phosphate + H(+)</text>
        <dbReference type="Rhea" id="RHEA:17521"/>
        <dbReference type="Rhea" id="RHEA-COMP:9681"/>
        <dbReference type="Rhea" id="RHEA-COMP:9684"/>
        <dbReference type="ChEBI" id="CHEBI:15377"/>
        <dbReference type="ChEBI" id="CHEBI:15378"/>
        <dbReference type="ChEBI" id="CHEBI:29985"/>
        <dbReference type="ChEBI" id="CHEBI:30616"/>
        <dbReference type="ChEBI" id="CHEBI:43474"/>
        <dbReference type="ChEBI" id="CHEBI:58359"/>
        <dbReference type="ChEBI" id="CHEBI:78520"/>
        <dbReference type="ChEBI" id="CHEBI:78521"/>
        <dbReference type="ChEBI" id="CHEBI:456216"/>
    </reaction>
</comment>
<dbReference type="InterPro" id="IPR003789">
    <property type="entry name" value="Asn/Gln_tRNA_amidoTrase-B-like"/>
</dbReference>
<dbReference type="RefSeq" id="WP_160610374.1">
    <property type="nucleotide sequence ID" value="NZ_WTZA01000001.1"/>
</dbReference>
<dbReference type="InterPro" id="IPR042114">
    <property type="entry name" value="GatB_C_1"/>
</dbReference>
<name>A0A6I4TDE7_9SPHN</name>
<dbReference type="NCBIfam" id="NF004012">
    <property type="entry name" value="PRK05477.1-2"/>
    <property type="match status" value="1"/>
</dbReference>
<keyword evidence="14" id="KW-1185">Reference proteome</keyword>
<dbReference type="SUPFAM" id="SSF89095">
    <property type="entry name" value="GatB/YqeY motif"/>
    <property type="match status" value="2"/>
</dbReference>
<dbReference type="GO" id="GO:0050567">
    <property type="term" value="F:glutaminyl-tRNA synthase (glutamine-hydrolyzing) activity"/>
    <property type="evidence" value="ECO:0007669"/>
    <property type="project" value="UniProtKB-UniRule"/>
</dbReference>
<dbReference type="NCBIfam" id="NF004014">
    <property type="entry name" value="PRK05477.1-4"/>
    <property type="match status" value="1"/>
</dbReference>
<dbReference type="GO" id="GO:0016740">
    <property type="term" value="F:transferase activity"/>
    <property type="evidence" value="ECO:0007669"/>
    <property type="project" value="UniProtKB-KW"/>
</dbReference>
<reference evidence="13 14" key="1">
    <citation type="submission" date="2019-12" db="EMBL/GenBank/DDBJ databases">
        <title>Genomic-based taxomic classification of the family Erythrobacteraceae.</title>
        <authorList>
            <person name="Xu L."/>
        </authorList>
    </citation>
    <scope>NUCLEOTIDE SEQUENCE [LARGE SCALE GENOMIC DNA]</scope>
    <source>
        <strain evidence="13 14">100921-2</strain>
    </source>
</reference>
<evidence type="ECO:0000256" key="3">
    <source>
        <dbReference type="ARBA" id="ARBA00016923"/>
    </source>
</evidence>
<dbReference type="OrthoDB" id="9804078at2"/>
<gene>
    <name evidence="11 13" type="primary">gatB</name>
    <name evidence="13" type="ORF">GRI40_05290</name>
</gene>
<comment type="caution">
    <text evidence="13">The sequence shown here is derived from an EMBL/GenBank/DDBJ whole genome shotgun (WGS) entry which is preliminary data.</text>
</comment>
<dbReference type="NCBIfam" id="TIGR00133">
    <property type="entry name" value="gatB"/>
    <property type="match status" value="1"/>
</dbReference>
<dbReference type="FunFam" id="1.10.10.410:FF:000001">
    <property type="entry name" value="Aspartyl/glutamyl-tRNA(Asn/Gln) amidotransferase subunit B"/>
    <property type="match status" value="1"/>
</dbReference>
<dbReference type="GO" id="GO:0006412">
    <property type="term" value="P:translation"/>
    <property type="evidence" value="ECO:0007669"/>
    <property type="project" value="UniProtKB-UniRule"/>
</dbReference>
<evidence type="ECO:0000256" key="11">
    <source>
        <dbReference type="HAMAP-Rule" id="MF_00121"/>
    </source>
</evidence>
<dbReference type="InterPro" id="IPR023168">
    <property type="entry name" value="GatB_Yqey_C_2"/>
</dbReference>
<comment type="similarity">
    <text evidence="1 11">Belongs to the GatB/GatE family. GatB subfamily.</text>
</comment>
<keyword evidence="6 11" id="KW-0067">ATP-binding</keyword>
<dbReference type="EMBL" id="WTZA01000001">
    <property type="protein sequence ID" value="MXO74636.1"/>
    <property type="molecule type" value="Genomic_DNA"/>
</dbReference>
<keyword evidence="13" id="KW-0808">Transferase</keyword>
<comment type="subunit">
    <text evidence="2 11">Heterotrimer of A, B and C subunits.</text>
</comment>
<evidence type="ECO:0000256" key="4">
    <source>
        <dbReference type="ARBA" id="ARBA00022598"/>
    </source>
</evidence>
<dbReference type="Proteomes" id="UP000439522">
    <property type="component" value="Unassembled WGS sequence"/>
</dbReference>
<dbReference type="InterPro" id="IPR018027">
    <property type="entry name" value="Asn/Gln_amidotransferase"/>
</dbReference>
<dbReference type="SUPFAM" id="SSF55931">
    <property type="entry name" value="Glutamine synthetase/guanido kinase"/>
    <property type="match status" value="1"/>
</dbReference>
<dbReference type="PROSITE" id="PS01234">
    <property type="entry name" value="GATB"/>
    <property type="match status" value="1"/>
</dbReference>
<dbReference type="GO" id="GO:0070681">
    <property type="term" value="P:glutaminyl-tRNAGln biosynthesis via transamidation"/>
    <property type="evidence" value="ECO:0007669"/>
    <property type="project" value="TreeGrafter"/>
</dbReference>
<evidence type="ECO:0000256" key="9">
    <source>
        <dbReference type="ARBA" id="ARBA00047380"/>
    </source>
</evidence>
<dbReference type="AlphaFoldDB" id="A0A6I4TDE7"/>
<sequence>MNTSTYRIHGATGEWEVVIGLEVHAQITSAAKLFSGAATAFGAEPNCQVSLVDAAMPGMLPVPNRECIRQAVRTGMAIEAEINRWSRFDRKNYFYADLPQGYQISQLYHPLVGEGALTIEADEKAGIPADKRIGIERIHVEQDAGKLMHDQHPSMSYVDLNRSGVALMEIVSRPDMRSPAEAGAYVRKLRSILRYVGSCDGNMEEGSMRADVNVSVRRPGAQFGTRTETKNVNSVRFVMAVIEQEARRQVDLIEDGGAVVQETRLYDPDRNETRSMRSKEDAHDYRYFPDPDLLPLELDEAFLDDCRASLPELPDAKRRRYIEQLGLSPYNAGQLTAEVEGFRRFEGLLAATAEALGKPESDVATQVANWTLSIAPGVMKALGRDADPAHNTPAASAAILKMQAAGEISGGQAKEIYEIVLRTGRGPEEIAETEGLRQQSDTGAIEAVIAGVLAANEDKVAEYRGGKDKLFGFFVGQAMKAMQGKGNPAVVNQLLKGALGTPD</sequence>
<protein>
    <recommendedName>
        <fullName evidence="3 11">Aspartyl/glutamyl-tRNA(Asn/Gln) amidotransferase subunit B</fullName>
        <shortName evidence="11">Asp/Glu-ADT subunit B</shortName>
        <ecNumber evidence="11">6.3.5.-</ecNumber>
    </recommendedName>
</protein>
<dbReference type="Pfam" id="PF02934">
    <property type="entry name" value="GatB_N"/>
    <property type="match status" value="1"/>
</dbReference>
<dbReference type="InterPro" id="IPR004413">
    <property type="entry name" value="GatB"/>
</dbReference>
<proteinExistence type="inferred from homology"/>
<comment type="function">
    <text evidence="8 11">Allows the formation of correctly charged Asn-tRNA(Asn) or Gln-tRNA(Gln) through the transamidation of misacylated Asp-tRNA(Asn) or Glu-tRNA(Gln) in organisms which lack either or both of asparaginyl-tRNA or glutaminyl-tRNA synthetases. The reaction takes place in the presence of glutamine and ATP through an activated phospho-Asp-tRNA(Asn) or phospho-Glu-tRNA(Gln).</text>
</comment>
<evidence type="ECO:0000313" key="14">
    <source>
        <dbReference type="Proteomes" id="UP000439522"/>
    </source>
</evidence>
<keyword evidence="4 11" id="KW-0436">Ligase</keyword>
<evidence type="ECO:0000256" key="5">
    <source>
        <dbReference type="ARBA" id="ARBA00022741"/>
    </source>
</evidence>
<evidence type="ECO:0000256" key="10">
    <source>
        <dbReference type="ARBA" id="ARBA00047913"/>
    </source>
</evidence>
<accession>A0A6I4TDE7</accession>
<dbReference type="HAMAP" id="MF_00121">
    <property type="entry name" value="GatB"/>
    <property type="match status" value="1"/>
</dbReference>
<keyword evidence="5 11" id="KW-0547">Nucleotide-binding</keyword>
<comment type="catalytic activity">
    <reaction evidence="9 11">
        <text>L-aspartyl-tRNA(Asn) + L-glutamine + ATP + H2O = L-asparaginyl-tRNA(Asn) + L-glutamate + ADP + phosphate + 2 H(+)</text>
        <dbReference type="Rhea" id="RHEA:14513"/>
        <dbReference type="Rhea" id="RHEA-COMP:9674"/>
        <dbReference type="Rhea" id="RHEA-COMP:9677"/>
        <dbReference type="ChEBI" id="CHEBI:15377"/>
        <dbReference type="ChEBI" id="CHEBI:15378"/>
        <dbReference type="ChEBI" id="CHEBI:29985"/>
        <dbReference type="ChEBI" id="CHEBI:30616"/>
        <dbReference type="ChEBI" id="CHEBI:43474"/>
        <dbReference type="ChEBI" id="CHEBI:58359"/>
        <dbReference type="ChEBI" id="CHEBI:78515"/>
        <dbReference type="ChEBI" id="CHEBI:78516"/>
        <dbReference type="ChEBI" id="CHEBI:456216"/>
    </reaction>
</comment>
<evidence type="ECO:0000313" key="13">
    <source>
        <dbReference type="EMBL" id="MXO74636.1"/>
    </source>
</evidence>
<feature type="domain" description="Asn/Gln amidotransferase" evidence="12">
    <location>
        <begin position="343"/>
        <end position="499"/>
    </location>
</feature>
<dbReference type="Gene3D" id="1.10.10.410">
    <property type="match status" value="1"/>
</dbReference>
<dbReference type="PANTHER" id="PTHR11659:SF0">
    <property type="entry name" value="GLUTAMYL-TRNA(GLN) AMIDOTRANSFERASE SUBUNIT B, MITOCHONDRIAL"/>
    <property type="match status" value="1"/>
</dbReference>
<dbReference type="InterPro" id="IPR006075">
    <property type="entry name" value="Asn/Gln-tRNA_Trfase_suB/E_cat"/>
</dbReference>
<dbReference type="InterPro" id="IPR014746">
    <property type="entry name" value="Gln_synth/guanido_kin_cat_dom"/>
</dbReference>
<organism evidence="13 14">
    <name type="scientific">Tsuneonella aeria</name>
    <dbReference type="NCBI Taxonomy" id="1837929"/>
    <lineage>
        <taxon>Bacteria</taxon>
        <taxon>Pseudomonadati</taxon>
        <taxon>Pseudomonadota</taxon>
        <taxon>Alphaproteobacteria</taxon>
        <taxon>Sphingomonadales</taxon>
        <taxon>Erythrobacteraceae</taxon>
        <taxon>Tsuneonella</taxon>
    </lineage>
</organism>
<evidence type="ECO:0000256" key="6">
    <source>
        <dbReference type="ARBA" id="ARBA00022840"/>
    </source>
</evidence>
<dbReference type="Gene3D" id="1.10.150.380">
    <property type="entry name" value="GatB domain, N-terminal subdomain"/>
    <property type="match status" value="1"/>
</dbReference>
<evidence type="ECO:0000259" key="12">
    <source>
        <dbReference type="SMART" id="SM00845"/>
    </source>
</evidence>
<evidence type="ECO:0000256" key="1">
    <source>
        <dbReference type="ARBA" id="ARBA00005306"/>
    </source>
</evidence>
<dbReference type="GO" id="GO:0005524">
    <property type="term" value="F:ATP binding"/>
    <property type="evidence" value="ECO:0007669"/>
    <property type="project" value="UniProtKB-KW"/>
</dbReference>
<dbReference type="NCBIfam" id="NF004015">
    <property type="entry name" value="PRK05477.1-5"/>
    <property type="match status" value="1"/>
</dbReference>
<evidence type="ECO:0000256" key="8">
    <source>
        <dbReference type="ARBA" id="ARBA00024799"/>
    </source>
</evidence>
<dbReference type="Pfam" id="PF02637">
    <property type="entry name" value="GatB_Yqey"/>
    <property type="match status" value="1"/>
</dbReference>
<dbReference type="EC" id="6.3.5.-" evidence="11"/>